<dbReference type="PANTHER" id="PTHR43603:SF1">
    <property type="entry name" value="ZINC-REGULATED GTPASE METALLOPROTEIN ACTIVATOR 1"/>
    <property type="match status" value="1"/>
</dbReference>
<protein>
    <submittedName>
        <fullName evidence="4">Cobalamin synthesis protein cobW C-terminal domain-containing protein</fullName>
    </submittedName>
</protein>
<dbReference type="PANTHER" id="PTHR43603">
    <property type="entry name" value="COBW DOMAIN-CONTAINING PROTEIN DDB_G0274527"/>
    <property type="match status" value="1"/>
</dbReference>
<gene>
    <name evidence="4" type="ORF">SAMN04487926_13552</name>
</gene>
<evidence type="ECO:0000259" key="3">
    <source>
        <dbReference type="SMART" id="SM00833"/>
    </source>
</evidence>
<evidence type="ECO:0000313" key="5">
    <source>
        <dbReference type="Proteomes" id="UP000198900"/>
    </source>
</evidence>
<dbReference type="Gene3D" id="3.30.1220.10">
    <property type="entry name" value="CobW-like, C-terminal domain"/>
    <property type="match status" value="1"/>
</dbReference>
<dbReference type="SMART" id="SM00833">
    <property type="entry name" value="CobW_C"/>
    <property type="match status" value="1"/>
</dbReference>
<dbReference type="SUPFAM" id="SSF90002">
    <property type="entry name" value="Hypothetical protein YjiA, C-terminal domain"/>
    <property type="match status" value="1"/>
</dbReference>
<dbReference type="EMBL" id="FNDI01000035">
    <property type="protein sequence ID" value="SDJ15642.1"/>
    <property type="molecule type" value="Genomic_DNA"/>
</dbReference>
<dbReference type="InterPro" id="IPR011629">
    <property type="entry name" value="CobW-like_C"/>
</dbReference>
<dbReference type="Pfam" id="PF07683">
    <property type="entry name" value="CobW_C"/>
    <property type="match status" value="1"/>
</dbReference>
<sequence length="188" mass="21705">MQADVRPSQSESYGIASWVYRERAPFHPARLLAWLQQPWSKRRLLRCKGYFWAAHRHVDIGMLVQTGGRFQWGYVGRWWCFVPQPDWPRDDYRRQGVLDKWEEPVGDCRQEIVFIGQAVDHDRLRQDRCVSADRSRNRSGPKRMVASAGCRCVRCGGGRRISVTATTSGVSFPRSLTFLTTGHQFCSA</sequence>
<dbReference type="InterPro" id="IPR051927">
    <property type="entry name" value="Zn_Chap_cDPG_Synth"/>
</dbReference>
<feature type="domain" description="CobW C-terminal" evidence="3">
    <location>
        <begin position="15"/>
        <end position="130"/>
    </location>
</feature>
<dbReference type="RefSeq" id="WP_244186957.1">
    <property type="nucleotide sequence ID" value="NZ_FNDI01000035.1"/>
</dbReference>
<dbReference type="InterPro" id="IPR036627">
    <property type="entry name" value="CobW-likC_sf"/>
</dbReference>
<dbReference type="Proteomes" id="UP000198900">
    <property type="component" value="Unassembled WGS sequence"/>
</dbReference>
<organism evidence="4 5">
    <name type="scientific">Paraburkholderia steynii</name>
    <dbReference type="NCBI Taxonomy" id="1245441"/>
    <lineage>
        <taxon>Bacteria</taxon>
        <taxon>Pseudomonadati</taxon>
        <taxon>Pseudomonadota</taxon>
        <taxon>Betaproteobacteria</taxon>
        <taxon>Burkholderiales</taxon>
        <taxon>Burkholderiaceae</taxon>
        <taxon>Paraburkholderia</taxon>
    </lineage>
</organism>
<accession>A0A7Z7BGK7</accession>
<dbReference type="GO" id="GO:0000166">
    <property type="term" value="F:nucleotide binding"/>
    <property type="evidence" value="ECO:0007669"/>
    <property type="project" value="UniProtKB-KW"/>
</dbReference>
<evidence type="ECO:0000313" key="4">
    <source>
        <dbReference type="EMBL" id="SDJ15642.1"/>
    </source>
</evidence>
<keyword evidence="5" id="KW-1185">Reference proteome</keyword>
<comment type="caution">
    <text evidence="4">The sequence shown here is derived from an EMBL/GenBank/DDBJ whole genome shotgun (WGS) entry which is preliminary data.</text>
</comment>
<dbReference type="AlphaFoldDB" id="A0A7Z7BGK7"/>
<reference evidence="4" key="1">
    <citation type="submission" date="2016-10" db="EMBL/GenBank/DDBJ databases">
        <authorList>
            <person name="Varghese N."/>
            <person name="Submissions S."/>
        </authorList>
    </citation>
    <scope>NUCLEOTIDE SEQUENCE [LARGE SCALE GENOMIC DNA]</scope>
    <source>
        <strain evidence="4">YR281</strain>
    </source>
</reference>
<proteinExistence type="predicted"/>
<keyword evidence="1" id="KW-0547">Nucleotide-binding</keyword>
<evidence type="ECO:0000256" key="1">
    <source>
        <dbReference type="ARBA" id="ARBA00022741"/>
    </source>
</evidence>
<keyword evidence="2" id="KW-0143">Chaperone</keyword>
<evidence type="ECO:0000256" key="2">
    <source>
        <dbReference type="ARBA" id="ARBA00023186"/>
    </source>
</evidence>
<name>A0A7Z7BGK7_9BURK</name>